<dbReference type="EMBL" id="BMAW01000990">
    <property type="protein sequence ID" value="GFS71917.1"/>
    <property type="molecule type" value="Genomic_DNA"/>
</dbReference>
<feature type="region of interest" description="Disordered" evidence="6">
    <location>
        <begin position="1274"/>
        <end position="1318"/>
    </location>
</feature>
<feature type="compositionally biased region" description="Polar residues" evidence="6">
    <location>
        <begin position="1286"/>
        <end position="1299"/>
    </location>
</feature>
<dbReference type="InterPro" id="IPR055261">
    <property type="entry name" value="PI_transfer_N"/>
</dbReference>
<dbReference type="GO" id="GO:0008526">
    <property type="term" value="F:phosphatidylinositol transfer activity"/>
    <property type="evidence" value="ECO:0007669"/>
    <property type="project" value="TreeGrafter"/>
</dbReference>
<dbReference type="InterPro" id="IPR001666">
    <property type="entry name" value="PI_transfer"/>
</dbReference>
<evidence type="ECO:0000313" key="9">
    <source>
        <dbReference type="Proteomes" id="UP000887013"/>
    </source>
</evidence>
<evidence type="ECO:0000256" key="6">
    <source>
        <dbReference type="SAM" id="MobiDB-lite"/>
    </source>
</evidence>
<proteinExistence type="inferred from homology"/>
<dbReference type="InterPro" id="IPR036412">
    <property type="entry name" value="HAD-like_sf"/>
</dbReference>
<dbReference type="GO" id="GO:0035091">
    <property type="term" value="F:phosphatidylinositol binding"/>
    <property type="evidence" value="ECO:0007669"/>
    <property type="project" value="TreeGrafter"/>
</dbReference>
<gene>
    <name evidence="8" type="primary">rdgB</name>
    <name evidence="8" type="ORF">NPIL_109031</name>
</gene>
<dbReference type="CDD" id="cd08889">
    <property type="entry name" value="SRPBCC_PITPNM1-2_like"/>
    <property type="match status" value="1"/>
</dbReference>
<feature type="compositionally biased region" description="Basic and acidic residues" evidence="6">
    <location>
        <begin position="698"/>
        <end position="709"/>
    </location>
</feature>
<feature type="region of interest" description="Disordered" evidence="6">
    <location>
        <begin position="639"/>
        <end position="767"/>
    </location>
</feature>
<dbReference type="FunFam" id="3.30.530.20:FF:000001">
    <property type="entry name" value="Phosphatidylinositol transfer protein membrane associated 2"/>
    <property type="match status" value="1"/>
</dbReference>
<dbReference type="Pfam" id="PF02862">
    <property type="entry name" value="DDHD"/>
    <property type="match status" value="2"/>
</dbReference>
<dbReference type="Gene3D" id="3.30.530.20">
    <property type="match status" value="1"/>
</dbReference>
<dbReference type="InterPro" id="IPR023214">
    <property type="entry name" value="HAD_sf"/>
</dbReference>
<evidence type="ECO:0000256" key="3">
    <source>
        <dbReference type="ARBA" id="ARBA00022481"/>
    </source>
</evidence>
<feature type="compositionally biased region" description="Polar residues" evidence="6">
    <location>
        <begin position="639"/>
        <end position="662"/>
    </location>
</feature>
<dbReference type="PANTHER" id="PTHR10658:SF81">
    <property type="entry name" value="PROTEIN RETINAL DEGENERATION B"/>
    <property type="match status" value="1"/>
</dbReference>
<dbReference type="Pfam" id="PF24695">
    <property type="entry name" value="PITM1-3"/>
    <property type="match status" value="1"/>
</dbReference>
<keyword evidence="4" id="KW-0597">Phosphoprotein</keyword>
<dbReference type="InterPro" id="IPR004177">
    <property type="entry name" value="DDHD_dom"/>
</dbReference>
<reference evidence="8" key="1">
    <citation type="submission" date="2020-08" db="EMBL/GenBank/DDBJ databases">
        <title>Multicomponent nature underlies the extraordinary mechanical properties of spider dragline silk.</title>
        <authorList>
            <person name="Kono N."/>
            <person name="Nakamura H."/>
            <person name="Mori M."/>
            <person name="Yoshida Y."/>
            <person name="Ohtoshi R."/>
            <person name="Malay A.D."/>
            <person name="Moran D.A.P."/>
            <person name="Tomita M."/>
            <person name="Numata K."/>
            <person name="Arakawa K."/>
        </authorList>
    </citation>
    <scope>NUCLEOTIDE SEQUENCE</scope>
</reference>
<dbReference type="GO" id="GO:0008525">
    <property type="term" value="F:phosphatidylcholine transporter activity"/>
    <property type="evidence" value="ECO:0007669"/>
    <property type="project" value="TreeGrafter"/>
</dbReference>
<organism evidence="8 9">
    <name type="scientific">Nephila pilipes</name>
    <name type="common">Giant wood spider</name>
    <name type="synonym">Nephila maculata</name>
    <dbReference type="NCBI Taxonomy" id="299642"/>
    <lineage>
        <taxon>Eukaryota</taxon>
        <taxon>Metazoa</taxon>
        <taxon>Ecdysozoa</taxon>
        <taxon>Arthropoda</taxon>
        <taxon>Chelicerata</taxon>
        <taxon>Arachnida</taxon>
        <taxon>Araneae</taxon>
        <taxon>Araneomorphae</taxon>
        <taxon>Entelegynae</taxon>
        <taxon>Araneoidea</taxon>
        <taxon>Nephilidae</taxon>
        <taxon>Nephila</taxon>
    </lineage>
</organism>
<evidence type="ECO:0000256" key="2">
    <source>
        <dbReference type="ARBA" id="ARBA00010316"/>
    </source>
</evidence>
<evidence type="ECO:0000313" key="8">
    <source>
        <dbReference type="EMBL" id="GFS71917.1"/>
    </source>
</evidence>
<dbReference type="SMART" id="SM01127">
    <property type="entry name" value="DDHD"/>
    <property type="match status" value="1"/>
</dbReference>
<feature type="region of interest" description="Disordered" evidence="6">
    <location>
        <begin position="437"/>
        <end position="468"/>
    </location>
</feature>
<dbReference type="SUPFAM" id="SSF56784">
    <property type="entry name" value="HAD-like"/>
    <property type="match status" value="1"/>
</dbReference>
<evidence type="ECO:0000256" key="4">
    <source>
        <dbReference type="ARBA" id="ARBA00022553"/>
    </source>
</evidence>
<evidence type="ECO:0000259" key="7">
    <source>
        <dbReference type="PROSITE" id="PS51043"/>
    </source>
</evidence>
<protein>
    <submittedName>
        <fullName evidence="8">Protein retinal degeneration B</fullName>
    </submittedName>
</protein>
<dbReference type="GO" id="GO:0005737">
    <property type="term" value="C:cytoplasm"/>
    <property type="evidence" value="ECO:0007669"/>
    <property type="project" value="TreeGrafter"/>
</dbReference>
<comment type="similarity">
    <text evidence="2">Belongs to the PtdIns transfer protein family. PI transfer class IIA subfamily.</text>
</comment>
<dbReference type="OrthoDB" id="18453at2759"/>
<dbReference type="InterPro" id="IPR023393">
    <property type="entry name" value="START-like_dom_sf"/>
</dbReference>
<keyword evidence="5" id="KW-0106">Calcium</keyword>
<dbReference type="FunFam" id="3.40.50.1000:FF:000173">
    <property type="entry name" value="Membrane-associated phosphatidylinositol transfer protein 2"/>
    <property type="match status" value="1"/>
</dbReference>
<dbReference type="Pfam" id="PF02121">
    <property type="entry name" value="IP_trans"/>
    <property type="match status" value="1"/>
</dbReference>
<dbReference type="PROSITE" id="PS51043">
    <property type="entry name" value="DDHD"/>
    <property type="match status" value="1"/>
</dbReference>
<evidence type="ECO:0000256" key="5">
    <source>
        <dbReference type="ARBA" id="ARBA00022837"/>
    </source>
</evidence>
<feature type="domain" description="DDHD" evidence="7">
    <location>
        <begin position="771"/>
        <end position="954"/>
    </location>
</feature>
<dbReference type="Pfam" id="PF24694">
    <property type="entry name" value="LNS2_PITM1-3"/>
    <property type="match status" value="1"/>
</dbReference>
<sequence length="1318" mass="146630">MLIKEYRIPLPLTVEEYRIAQLYMIAKKSRQESKGAGSGVEILVNEPYTDGPGGSGQYTHKVYHIGSHLPSWFKALLPKSALTAEEEAWNAYPYTKTRYTSPFVEKFFIEIETKYIDDAGTQDNVFNLSGSEIRNRSVDLIDVVKDQLYGSDYCQEEDPKLFLSSKTNRGPLQDDWLEEYRSTPLPPGKSVMCAYKVCRVEFRYWGMQTKIEKFIHDVALRKTMLRAHRQAWAWQDEWHGLTMEDIRRLERETQEELAKKMSNEEEAQPSVHPSPSALSGQEVDLTAIDKDKDNDGCVCLEGSPSPNRTKRLRNLSVANVGSESTVDDGRQKLWSRSGSRTALCSPSGSSNASFDLQIANWRMESIVRDSETSSDEEFFDAEENVMEALTLARWSSVDLIPDEEDKDQNTPEPPDFRDDSIFSNSFIKKVQTEHANVRPPSVGSACPATRTSLDTSLPSTPTASPAHQSSCTTTVLALVMHAGSVLDSGLEPTANKKTDVHTFASSFETVMRQHYPALLGHLSVRLVSCAAVCSEALAVLSNLSPYSFQSSPSAVEVIYHSYDSIPLGALPLFAVSSPEYQENVTAVINAANEVYKEFLHSDEGTGFNGQVIIVADSVASLMAYDALCRNARYDGRYGSETSINDPEGIQSQPSSTRSNPLISISDGGSIDDTAGASLDSRPRQSNQNAKIYRKSHSHPQESEPPHCDYVHSSSSSSSNQSHDAEQFSIPNVDAEVKVIPHPSRRVNRLLSAPNTRRHSSASNDQSSHHKLDFEVSDFFMFGSPLGTVLAYRKMLTFDDKSSPPPRPSCSQVYNLFHPTNPCASRIEPLLSARFAQLSPINIPRYQKYPLGDGQPLHLLEYIQTYPHLFMESQAIRRTSEASIASTMSGMVDMVPITTVTSLTQKWWGLKRIDYALYCPEGLSNFPTNALPHLFHASYWESNDVIAFILRQLMRSDSLGIPGDIDKEVATFIPTQPREKWLKKRTSVKLKNVTANHRANDIIVKDGSPQIVSARFMYGPLDMVALTGEKVDIHVMKDQRRGEWSYLATEVTDKNGRLSYVIPKEKALGYGMFPVKLVVRGDHTSLDFFLTVIPPKTECVVFSIDGSFTASVSVTGKDPKVRAGAVDVVRHWQDLGYLIIYITGRPDMQQRRVMSWLSQHNFPLGLVYFAEGISTDPLRHKAEYLRRLQNEAEVVFHCGYGSSKDISVYSSIGLRPDQIYVVGKASKKQHLAAKVLSDGYAAHLSDLKAPGVSRPAQGNARMILFRGCFGLPGQSGSTIRQRRSAKRTTSFPLSGQSQELRSAIDKAADANRASDGSRQ</sequence>
<dbReference type="PRINTS" id="PR00391">
    <property type="entry name" value="PITRANSFER"/>
</dbReference>
<dbReference type="GO" id="GO:0012505">
    <property type="term" value="C:endomembrane system"/>
    <property type="evidence" value="ECO:0007669"/>
    <property type="project" value="UniProtKB-SubCell"/>
</dbReference>
<feature type="compositionally biased region" description="Low complexity" evidence="6">
    <location>
        <begin position="451"/>
        <end position="466"/>
    </location>
</feature>
<evidence type="ECO:0000256" key="1">
    <source>
        <dbReference type="ARBA" id="ARBA00004184"/>
    </source>
</evidence>
<feature type="region of interest" description="Disordered" evidence="6">
    <location>
        <begin position="252"/>
        <end position="281"/>
    </location>
</feature>
<dbReference type="GO" id="GO:0046872">
    <property type="term" value="F:metal ion binding"/>
    <property type="evidence" value="ECO:0007669"/>
    <property type="project" value="InterPro"/>
</dbReference>
<dbReference type="InterPro" id="IPR031315">
    <property type="entry name" value="LNS2/PITP"/>
</dbReference>
<comment type="caution">
    <text evidence="8">The sequence shown here is derived from an EMBL/GenBank/DDBJ whole genome shotgun (WGS) entry which is preliminary data.</text>
</comment>
<dbReference type="Gene3D" id="3.40.50.1000">
    <property type="entry name" value="HAD superfamily/HAD-like"/>
    <property type="match status" value="1"/>
</dbReference>
<keyword evidence="9" id="KW-1185">Reference proteome</keyword>
<dbReference type="PANTHER" id="PTHR10658">
    <property type="entry name" value="PHOSPHATIDYLINOSITOL TRANSFER PROTEIN"/>
    <property type="match status" value="1"/>
</dbReference>
<comment type="subcellular location">
    <subcellularLocation>
        <location evidence="1">Endomembrane system</location>
        <topology evidence="1">Peripheral membrane protein</topology>
    </subcellularLocation>
</comment>
<dbReference type="SUPFAM" id="SSF55961">
    <property type="entry name" value="Bet v1-like"/>
    <property type="match status" value="1"/>
</dbReference>
<name>A0A8X6MQ43_NEPPI</name>
<accession>A0A8X6MQ43</accession>
<dbReference type="SMART" id="SM00775">
    <property type="entry name" value="LNS2"/>
    <property type="match status" value="1"/>
</dbReference>
<dbReference type="Proteomes" id="UP000887013">
    <property type="component" value="Unassembled WGS sequence"/>
</dbReference>
<feature type="compositionally biased region" description="Basic and acidic residues" evidence="6">
    <location>
        <begin position="252"/>
        <end position="263"/>
    </location>
</feature>
<dbReference type="GO" id="GO:0031210">
    <property type="term" value="F:phosphatidylcholine binding"/>
    <property type="evidence" value="ECO:0007669"/>
    <property type="project" value="TreeGrafter"/>
</dbReference>
<keyword evidence="3" id="KW-0488">Methylation</keyword>